<dbReference type="InterPro" id="IPR045967">
    <property type="entry name" value="HAM1-like_N"/>
</dbReference>
<proteinExistence type="predicted"/>
<feature type="coiled-coil region" evidence="1">
    <location>
        <begin position="252"/>
        <end position="301"/>
    </location>
</feature>
<reference evidence="4" key="1">
    <citation type="submission" date="2020-11" db="EMBL/GenBank/DDBJ databases">
        <authorList>
            <consortium name="DOE Joint Genome Institute"/>
            <person name="Ahrendt S."/>
            <person name="Riley R."/>
            <person name="Andreopoulos W."/>
            <person name="Labutti K."/>
            <person name="Pangilinan J."/>
            <person name="Ruiz-Duenas F.J."/>
            <person name="Barrasa J.M."/>
            <person name="Sanchez-Garcia M."/>
            <person name="Camarero S."/>
            <person name="Miyauchi S."/>
            <person name="Serrano A."/>
            <person name="Linde D."/>
            <person name="Babiker R."/>
            <person name="Drula E."/>
            <person name="Ayuso-Fernandez I."/>
            <person name="Pacheco R."/>
            <person name="Padilla G."/>
            <person name="Ferreira P."/>
            <person name="Barriuso J."/>
            <person name="Kellner H."/>
            <person name="Castanera R."/>
            <person name="Alfaro M."/>
            <person name="Ramirez L."/>
            <person name="Pisabarro A.G."/>
            <person name="Kuo A."/>
            <person name="Tritt A."/>
            <person name="Lipzen A."/>
            <person name="He G."/>
            <person name="Yan M."/>
            <person name="Ng V."/>
            <person name="Cullen D."/>
            <person name="Martin F."/>
            <person name="Rosso M.-N."/>
            <person name="Henrissat B."/>
            <person name="Hibbett D."/>
            <person name="Martinez A.T."/>
            <person name="Grigoriev I.V."/>
        </authorList>
    </citation>
    <scope>NUCLEOTIDE SEQUENCE</scope>
    <source>
        <strain evidence="4">CIRM-BRFM 674</strain>
    </source>
</reference>
<feature type="compositionally biased region" description="Basic and acidic residues" evidence="2">
    <location>
        <begin position="465"/>
        <end position="476"/>
    </location>
</feature>
<dbReference type="OrthoDB" id="5407957at2759"/>
<name>A0A9P5ZB11_9AGAR</name>
<keyword evidence="5" id="KW-1185">Reference proteome</keyword>
<protein>
    <recommendedName>
        <fullName evidence="3">HAM1-like N-terminal domain-containing protein</fullName>
    </recommendedName>
</protein>
<feature type="compositionally biased region" description="Basic and acidic residues" evidence="2">
    <location>
        <begin position="491"/>
        <end position="504"/>
    </location>
</feature>
<feature type="domain" description="HAM1-like N-terminal" evidence="3">
    <location>
        <begin position="49"/>
        <end position="271"/>
    </location>
</feature>
<evidence type="ECO:0000259" key="3">
    <source>
        <dbReference type="Pfam" id="PF19343"/>
    </source>
</evidence>
<keyword evidence="1" id="KW-0175">Coiled coil</keyword>
<evidence type="ECO:0000313" key="4">
    <source>
        <dbReference type="EMBL" id="KAF9482686.1"/>
    </source>
</evidence>
<dbReference type="Proteomes" id="UP000807469">
    <property type="component" value="Unassembled WGS sequence"/>
</dbReference>
<evidence type="ECO:0000256" key="2">
    <source>
        <dbReference type="SAM" id="MobiDB-lite"/>
    </source>
</evidence>
<gene>
    <name evidence="4" type="ORF">BDN70DRAFT_874684</name>
</gene>
<comment type="caution">
    <text evidence="4">The sequence shown here is derived from an EMBL/GenBank/DDBJ whole genome shotgun (WGS) entry which is preliminary data.</text>
</comment>
<dbReference type="Pfam" id="PF19343">
    <property type="entry name" value="HAM1_N"/>
    <property type="match status" value="1"/>
</dbReference>
<feature type="compositionally biased region" description="Basic residues" evidence="2">
    <location>
        <begin position="453"/>
        <end position="464"/>
    </location>
</feature>
<feature type="region of interest" description="Disordered" evidence="2">
    <location>
        <begin position="422"/>
        <end position="504"/>
    </location>
</feature>
<dbReference type="PANTHER" id="PTHR31138">
    <property type="entry name" value="CHROMOSOME 19, WHOLE GENOME SHOTGUN SEQUENCE"/>
    <property type="match status" value="1"/>
</dbReference>
<accession>A0A9P5ZB11</accession>
<sequence length="1109" mass="121648">MNRCFPCFGDAIHTDNEREPLLPQHRAPAERLSETPVTAERPVVDKIVDVLAALNAGKLPTQDQFSHFLRIILNSELLKEDTGRVISSHGPMSKEGRKALGDIRGLVQAFLEFGLKKNADDKFQELYFQVAQTENELTERKISTATHAAQRAVEETSEGAGRIKEFTSIQSQVTFDAATLIHAIRTLSETSLKSPDFRLLLADILSIAKDVIAHAVADVAQAAGQVQEAATDIQQQVETTDDIIGRVADASVDDAKNKGKEAADNITEAAKRATHDLGNELDELEEQAEDIAKEKLLYRTRQIFARLQKDSASRGAVRAILLLSRKYTEVIANAAKRSEDIVIDIAAQVKQDDAPNYPPQPYSVPKVPFFDATSDALLENIKDVLQRLAQGHSLDKFISAFGCVVRDLDTVAIIVEEEVEKNLEEEAPQSPTTSEAPSPTEISQQPSSAPPKAKGKGKRHKKARMRELKKAREKQAKLSPATSSSQLTTTSREETPVRQSRQNENDFRAFFPRLGAYLDKALDEPDWVMSKNGANTLEGLFDDGYELFNALDEAVVEIGKEVVAEGEAPTGMSASEKSRRQIKSDLTQLINEAEAFIAAMRNDKTTMSILHALDLLGDDLSSLFMQGAERGRRGNFGGIGSWTSWVGWAIPRLLRMLPSNVVPIPTVEVKTETIEGAVHALFIQGLARGSADPITASLIPDEVVLKEWTEVRIDMAEQPYDAHEPSGIGSKSGVQSTSRVRMHMDGVRAKVEGMGYYFKYTGGLIRYEDEGILSVDVGMGGLHDGLSVDVEIEIASENTPFEQIPQIIIVDEDSEAETEAAVVTNSNLSTSGAADQPPAEPLFRVVDVQVAMSDVKCRIDKSKHWILNKLFLEHLAGPVVARMAKQVLEERLRAGLDILSNGLGAVLRDAREKGELRRSKQREGSEEGIAEILGDWLNAFLSTGPLLFGRSQTGESNESNTRIDVDHLMKNTATSRGVIHTTTTTTTEQPRGTPAMVYNFVTNNLEEVNLPVQDIGGAAKVQEEEMVVAIGNGPQLFPGKGGAYGATDHSDERGVIKRVQDAAQDVANVVVDGLHEGTEQVTRVEERWQQNLDTERRSMQTWKSGAFDF</sequence>
<organism evidence="4 5">
    <name type="scientific">Pholiota conissans</name>
    <dbReference type="NCBI Taxonomy" id="109636"/>
    <lineage>
        <taxon>Eukaryota</taxon>
        <taxon>Fungi</taxon>
        <taxon>Dikarya</taxon>
        <taxon>Basidiomycota</taxon>
        <taxon>Agaricomycotina</taxon>
        <taxon>Agaricomycetes</taxon>
        <taxon>Agaricomycetidae</taxon>
        <taxon>Agaricales</taxon>
        <taxon>Agaricineae</taxon>
        <taxon>Strophariaceae</taxon>
        <taxon>Pholiota</taxon>
    </lineage>
</organism>
<dbReference type="PANTHER" id="PTHR31138:SF1">
    <property type="entry name" value="PDZ DOMAIN-CONTAINING PROTEIN"/>
    <property type="match status" value="1"/>
</dbReference>
<dbReference type="AlphaFoldDB" id="A0A9P5ZB11"/>
<feature type="compositionally biased region" description="Polar residues" evidence="2">
    <location>
        <begin position="480"/>
        <end position="490"/>
    </location>
</feature>
<dbReference type="EMBL" id="MU155162">
    <property type="protein sequence ID" value="KAF9482686.1"/>
    <property type="molecule type" value="Genomic_DNA"/>
</dbReference>
<evidence type="ECO:0000313" key="5">
    <source>
        <dbReference type="Proteomes" id="UP000807469"/>
    </source>
</evidence>
<feature type="compositionally biased region" description="Polar residues" evidence="2">
    <location>
        <begin position="429"/>
        <end position="445"/>
    </location>
</feature>
<evidence type="ECO:0000256" key="1">
    <source>
        <dbReference type="SAM" id="Coils"/>
    </source>
</evidence>